<keyword evidence="1" id="KW-0472">Membrane</keyword>
<reference evidence="2 3" key="1">
    <citation type="submission" date="2024-01" db="EMBL/GenBank/DDBJ databases">
        <title>The genomes of 5 underutilized Papilionoideae crops provide insights into root nodulation and disease resistanc.</title>
        <authorList>
            <person name="Jiang F."/>
        </authorList>
    </citation>
    <scope>NUCLEOTIDE SEQUENCE [LARGE SCALE GENOMIC DNA]</scope>
    <source>
        <strain evidence="2">DUOXIRENSHENG_FW03</strain>
        <tissue evidence="2">Leaves</tissue>
    </source>
</reference>
<dbReference type="PANTHER" id="PTHR46137:SF3">
    <property type="entry name" value="OS05G0310600 PROTEIN"/>
    <property type="match status" value="1"/>
</dbReference>
<comment type="caution">
    <text evidence="2">The sequence shown here is derived from an EMBL/GenBank/DDBJ whole genome shotgun (WGS) entry which is preliminary data.</text>
</comment>
<proteinExistence type="predicted"/>
<protein>
    <submittedName>
        <fullName evidence="2">Uncharacterized protein</fullName>
    </submittedName>
</protein>
<evidence type="ECO:0000313" key="3">
    <source>
        <dbReference type="Proteomes" id="UP001386955"/>
    </source>
</evidence>
<keyword evidence="3" id="KW-1185">Reference proteome</keyword>
<dbReference type="PANTHER" id="PTHR46137">
    <property type="entry name" value="OS05G0310600 PROTEIN"/>
    <property type="match status" value="1"/>
</dbReference>
<keyword evidence="1" id="KW-1133">Transmembrane helix</keyword>
<dbReference type="AlphaFoldDB" id="A0AAN9S406"/>
<evidence type="ECO:0000313" key="2">
    <source>
        <dbReference type="EMBL" id="KAK7387333.1"/>
    </source>
</evidence>
<name>A0AAN9S406_PSOTE</name>
<keyword evidence="1" id="KW-0812">Transmembrane</keyword>
<dbReference type="EMBL" id="JAYMYS010000007">
    <property type="protein sequence ID" value="KAK7387333.1"/>
    <property type="molecule type" value="Genomic_DNA"/>
</dbReference>
<organism evidence="2 3">
    <name type="scientific">Psophocarpus tetragonolobus</name>
    <name type="common">Winged bean</name>
    <name type="synonym">Dolichos tetragonolobus</name>
    <dbReference type="NCBI Taxonomy" id="3891"/>
    <lineage>
        <taxon>Eukaryota</taxon>
        <taxon>Viridiplantae</taxon>
        <taxon>Streptophyta</taxon>
        <taxon>Embryophyta</taxon>
        <taxon>Tracheophyta</taxon>
        <taxon>Spermatophyta</taxon>
        <taxon>Magnoliopsida</taxon>
        <taxon>eudicotyledons</taxon>
        <taxon>Gunneridae</taxon>
        <taxon>Pentapetalae</taxon>
        <taxon>rosids</taxon>
        <taxon>fabids</taxon>
        <taxon>Fabales</taxon>
        <taxon>Fabaceae</taxon>
        <taxon>Papilionoideae</taxon>
        <taxon>50 kb inversion clade</taxon>
        <taxon>NPAAA clade</taxon>
        <taxon>indigoferoid/millettioid clade</taxon>
        <taxon>Phaseoleae</taxon>
        <taxon>Psophocarpus</taxon>
    </lineage>
</organism>
<gene>
    <name evidence="2" type="ORF">VNO78_28054</name>
</gene>
<feature type="transmembrane region" description="Helical" evidence="1">
    <location>
        <begin position="71"/>
        <end position="89"/>
    </location>
</feature>
<sequence length="116" mass="12403">MEQEKEKSWTKARGGTCTIATCDPSEGVLHRALFLLENGFGGDHGGVDKQHRQAASCVAAVSAVVSSPLRFIASFGGLALVGCGMYCVSRYASDIGVRRDVTKVPVEKILEMVQED</sequence>
<dbReference type="Proteomes" id="UP001386955">
    <property type="component" value="Unassembled WGS sequence"/>
</dbReference>
<accession>A0AAN9S406</accession>
<evidence type="ECO:0000256" key="1">
    <source>
        <dbReference type="SAM" id="Phobius"/>
    </source>
</evidence>